<dbReference type="Pfam" id="PF11127">
    <property type="entry name" value="YgaP-like_TM"/>
    <property type="match status" value="1"/>
</dbReference>
<dbReference type="Proteomes" id="UP000191901">
    <property type="component" value="Chromosome"/>
</dbReference>
<evidence type="ECO:0000313" key="4">
    <source>
        <dbReference type="Proteomes" id="UP000191901"/>
    </source>
</evidence>
<evidence type="ECO:0000259" key="2">
    <source>
        <dbReference type="Pfam" id="PF11127"/>
    </source>
</evidence>
<gene>
    <name evidence="3" type="ORF">XM38_043570</name>
</gene>
<keyword evidence="1" id="KW-0472">Membrane</keyword>
<dbReference type="RefSeq" id="WP_080805939.1">
    <property type="nucleotide sequence ID" value="NZ_CP021983.2"/>
</dbReference>
<feature type="transmembrane region" description="Helical" evidence="1">
    <location>
        <begin position="39"/>
        <end position="59"/>
    </location>
</feature>
<accession>A0A1Z3HT17</accession>
<dbReference type="OrthoDB" id="5405951at2"/>
<dbReference type="InterPro" id="IPR021309">
    <property type="entry name" value="YgaP-like_TM"/>
</dbReference>
<dbReference type="KEGG" id="hhg:XM38_043570"/>
<sequence length="72" mass="7627">MTNNVGMLDRMIRFMLAGVLLYLGTSVYSGSALGIGLDVIGAIAALTGLFGFCALYSLLRINTRKADQTPQA</sequence>
<dbReference type="STRING" id="1641165.XM38_03475"/>
<keyword evidence="1" id="KW-1133">Transmembrane helix</keyword>
<dbReference type="EMBL" id="CP021983">
    <property type="protein sequence ID" value="ASC73392.1"/>
    <property type="molecule type" value="Genomic_DNA"/>
</dbReference>
<evidence type="ECO:0000313" key="3">
    <source>
        <dbReference type="EMBL" id="ASC73392.1"/>
    </source>
</evidence>
<keyword evidence="1" id="KW-0812">Transmembrane</keyword>
<protein>
    <recommendedName>
        <fullName evidence="2">Inner membrane protein YgaP-like transmembrane domain-containing protein</fullName>
    </recommendedName>
</protein>
<reference evidence="3 4" key="1">
    <citation type="journal article" date="2016" name="Biochim. Biophys. Acta">
        <title>Characterization of red-shifted phycobilisomes isolated from the chlorophyll f-containing cyanobacterium Halomicronema hongdechloris.</title>
        <authorList>
            <person name="Li Y."/>
            <person name="Lin Y."/>
            <person name="Garvey C.J."/>
            <person name="Birch D."/>
            <person name="Corkery R.W."/>
            <person name="Loughlin P.C."/>
            <person name="Scheer H."/>
            <person name="Willows R.D."/>
            <person name="Chen M."/>
        </authorList>
    </citation>
    <scope>NUCLEOTIDE SEQUENCE [LARGE SCALE GENOMIC DNA]</scope>
    <source>
        <strain evidence="3 4">C2206</strain>
    </source>
</reference>
<organism evidence="3 4">
    <name type="scientific">Halomicronema hongdechloris C2206</name>
    <dbReference type="NCBI Taxonomy" id="1641165"/>
    <lineage>
        <taxon>Bacteria</taxon>
        <taxon>Bacillati</taxon>
        <taxon>Cyanobacteriota</taxon>
        <taxon>Cyanophyceae</taxon>
        <taxon>Nodosilineales</taxon>
        <taxon>Nodosilineaceae</taxon>
        <taxon>Halomicronema</taxon>
    </lineage>
</organism>
<keyword evidence="4" id="KW-1185">Reference proteome</keyword>
<dbReference type="AlphaFoldDB" id="A0A1Z3HT17"/>
<proteinExistence type="predicted"/>
<evidence type="ECO:0000256" key="1">
    <source>
        <dbReference type="SAM" id="Phobius"/>
    </source>
</evidence>
<name>A0A1Z3HT17_9CYAN</name>
<feature type="domain" description="Inner membrane protein YgaP-like transmembrane" evidence="2">
    <location>
        <begin position="1"/>
        <end position="66"/>
    </location>
</feature>